<dbReference type="AlphaFoldDB" id="A0A8J4DUZ2"/>
<evidence type="ECO:0000313" key="2">
    <source>
        <dbReference type="Proteomes" id="UP000619260"/>
    </source>
</evidence>
<dbReference type="EMBL" id="BOPF01000046">
    <property type="protein sequence ID" value="GIJ51294.1"/>
    <property type="molecule type" value="Genomic_DNA"/>
</dbReference>
<comment type="caution">
    <text evidence="1">The sequence shown here is derived from an EMBL/GenBank/DDBJ whole genome shotgun (WGS) entry which is preliminary data.</text>
</comment>
<organism evidence="1 2">
    <name type="scientific">Virgisporangium aliadipatigenens</name>
    <dbReference type="NCBI Taxonomy" id="741659"/>
    <lineage>
        <taxon>Bacteria</taxon>
        <taxon>Bacillati</taxon>
        <taxon>Actinomycetota</taxon>
        <taxon>Actinomycetes</taxon>
        <taxon>Micromonosporales</taxon>
        <taxon>Micromonosporaceae</taxon>
        <taxon>Virgisporangium</taxon>
    </lineage>
</organism>
<gene>
    <name evidence="1" type="ORF">Val02_81800</name>
</gene>
<name>A0A8J4DUZ2_9ACTN</name>
<evidence type="ECO:0000313" key="1">
    <source>
        <dbReference type="EMBL" id="GIJ51294.1"/>
    </source>
</evidence>
<protein>
    <submittedName>
        <fullName evidence="1">Uncharacterized protein</fullName>
    </submittedName>
</protein>
<dbReference type="Proteomes" id="UP000619260">
    <property type="component" value="Unassembled WGS sequence"/>
</dbReference>
<accession>A0A8J4DUZ2</accession>
<keyword evidence="2" id="KW-1185">Reference proteome</keyword>
<proteinExistence type="predicted"/>
<sequence>MYLATQRWGRQHVMGFARWGMSGAQPVFCNGRHWRPGDTGDVDFDLGSWMAKASELPIFAVAPDATSREDERVYRADLAGIRNPDAEFIAHARADVDALLAEVDRLRAQLDYIITGGDDRCCTLDLSEGHEGPCVWYCAWCNGAGECPDCNGTGPELAGCESCDTTGSCRYCNGAGRHVDDTPAPRPVETLVVAGERL</sequence>
<reference evidence="1" key="1">
    <citation type="submission" date="2021-01" db="EMBL/GenBank/DDBJ databases">
        <title>Whole genome shotgun sequence of Virgisporangium aliadipatigenens NBRC 105644.</title>
        <authorList>
            <person name="Komaki H."/>
            <person name="Tamura T."/>
        </authorList>
    </citation>
    <scope>NUCLEOTIDE SEQUENCE</scope>
    <source>
        <strain evidence="1">NBRC 105644</strain>
    </source>
</reference>